<dbReference type="PROSITE" id="PS51450">
    <property type="entry name" value="LRR"/>
    <property type="match status" value="2"/>
</dbReference>
<dbReference type="AlphaFoldDB" id="A0AAU6WPV6"/>
<dbReference type="InterPro" id="IPR050836">
    <property type="entry name" value="SDS22/Internalin_LRR"/>
</dbReference>
<dbReference type="SUPFAM" id="SSF52058">
    <property type="entry name" value="L domain-like"/>
    <property type="match status" value="1"/>
</dbReference>
<dbReference type="Gene3D" id="3.80.10.10">
    <property type="entry name" value="Ribonuclease Inhibitor"/>
    <property type="match status" value="1"/>
</dbReference>
<name>A0AAU6WPV6_9FLAO</name>
<protein>
    <submittedName>
        <fullName evidence="3">Leucine-rich repeat domain-containing protein</fullName>
    </submittedName>
</protein>
<keyword evidence="1" id="KW-0433">Leucine-rich repeat</keyword>
<reference evidence="3 4" key="1">
    <citation type="submission" date="2024-04" db="EMBL/GenBank/DDBJ databases">
        <title>Genome sequencing and assembly of rice foliar adapted Chryseobacterium endophyticum OsEnb-ALM-A6.</title>
        <authorList>
            <person name="Kumar S."/>
            <person name="Javed M."/>
            <person name="Chouhan V."/>
            <person name="Charishma K."/>
            <person name="Patel A."/>
            <person name="Kumar M."/>
            <person name="Sahu K.P."/>
            <person name="Kumar A."/>
        </authorList>
    </citation>
    <scope>NUCLEOTIDE SEQUENCE [LARGE SCALE GENOMIC DNA]</scope>
    <source>
        <strain evidence="3 4">OsEnb-ALM-A6</strain>
    </source>
</reference>
<dbReference type="RefSeq" id="WP_294201707.1">
    <property type="nucleotide sequence ID" value="NZ_CP154834.1"/>
</dbReference>
<gene>
    <name evidence="3" type="ORF">AAFP95_20155</name>
</gene>
<dbReference type="PANTHER" id="PTHR46652">
    <property type="entry name" value="LEUCINE-RICH REPEAT AND IQ DOMAIN-CONTAINING PROTEIN 1-RELATED"/>
    <property type="match status" value="1"/>
</dbReference>
<dbReference type="EMBL" id="CP154834">
    <property type="protein sequence ID" value="XAO73962.1"/>
    <property type="molecule type" value="Genomic_DNA"/>
</dbReference>
<keyword evidence="4" id="KW-1185">Reference proteome</keyword>
<sequence>MMKNKIITALCIISAVILINAQQLIFKDKNFEKTVLENYDLNRDGKISISEAERVENLFLMNKGITSVEDVSYFKNARMIILDQNNIPRISLKNMDKVQLISCAGSKVAVFTAENLKSLTSLYLDGNQIENISLKSTPKINQLTVSLNKIKTIDVSALKHLKKLNLEHNLIQQLDISSNINLESLNIMKNPIREKDLKKGPANVTIFGFDQP</sequence>
<dbReference type="InterPro" id="IPR001611">
    <property type="entry name" value="Leu-rich_rpt"/>
</dbReference>
<organism evidence="3 4">
    <name type="scientific">Chryseobacterium endophyticum</name>
    <dbReference type="NCBI Taxonomy" id="1854762"/>
    <lineage>
        <taxon>Bacteria</taxon>
        <taxon>Pseudomonadati</taxon>
        <taxon>Bacteroidota</taxon>
        <taxon>Flavobacteriia</taxon>
        <taxon>Flavobacteriales</taxon>
        <taxon>Weeksellaceae</taxon>
        <taxon>Chryseobacterium group</taxon>
        <taxon>Chryseobacterium</taxon>
    </lineage>
</organism>
<evidence type="ECO:0000256" key="2">
    <source>
        <dbReference type="ARBA" id="ARBA00022737"/>
    </source>
</evidence>
<proteinExistence type="predicted"/>
<dbReference type="PANTHER" id="PTHR46652:SF3">
    <property type="entry name" value="LEUCINE-RICH REPEAT-CONTAINING PROTEIN 9"/>
    <property type="match status" value="1"/>
</dbReference>
<evidence type="ECO:0000313" key="3">
    <source>
        <dbReference type="EMBL" id="XAO73962.1"/>
    </source>
</evidence>
<evidence type="ECO:0000256" key="1">
    <source>
        <dbReference type="ARBA" id="ARBA00022614"/>
    </source>
</evidence>
<accession>A0AAU6WPV6</accession>
<dbReference type="Proteomes" id="UP001463665">
    <property type="component" value="Chromosome"/>
</dbReference>
<keyword evidence="2" id="KW-0677">Repeat</keyword>
<dbReference type="InterPro" id="IPR032675">
    <property type="entry name" value="LRR_dom_sf"/>
</dbReference>
<evidence type="ECO:0000313" key="4">
    <source>
        <dbReference type="Proteomes" id="UP001463665"/>
    </source>
</evidence>